<keyword evidence="8 9" id="KW-0472">Membrane</keyword>
<dbReference type="NCBIfam" id="NF001854">
    <property type="entry name" value="PRK00575.1"/>
    <property type="match status" value="1"/>
</dbReference>
<comment type="subcellular location">
    <subcellularLocation>
        <location evidence="1 9">Cell membrane</location>
        <topology evidence="1 9">Single-pass membrane protein</topology>
    </subcellularLocation>
</comment>
<keyword evidence="6 9" id="KW-1133">Transmembrane helix</keyword>
<dbReference type="Pfam" id="PF02416">
    <property type="entry name" value="TatA_B_E"/>
    <property type="match status" value="1"/>
</dbReference>
<evidence type="ECO:0000256" key="8">
    <source>
        <dbReference type="ARBA" id="ARBA00023136"/>
    </source>
</evidence>
<keyword evidence="4 9" id="KW-0812">Transmembrane</keyword>
<keyword evidence="2 9" id="KW-0813">Transport</keyword>
<dbReference type="PANTHER" id="PTHR42982">
    <property type="entry name" value="SEC-INDEPENDENT PROTEIN TRANSLOCASE PROTEIN TATA"/>
    <property type="match status" value="1"/>
</dbReference>
<sequence length="94" mass="10246">MFRNIGPTEIIVIVVILVLIFGAAKLPNIARNVGKSMKVMKEEIKDLREDDKQDSSTSGAQDAPTNDAPTSEKPPSQPSDQSSARPTDWPPRNS</sequence>
<dbReference type="Proteomes" id="UP000224915">
    <property type="component" value="Unassembled WGS sequence"/>
</dbReference>
<evidence type="ECO:0000313" key="11">
    <source>
        <dbReference type="EMBL" id="PFG20765.1"/>
    </source>
</evidence>
<organism evidence="11 12">
    <name type="scientific">Serinibacter salmoneus</name>
    <dbReference type="NCBI Taxonomy" id="556530"/>
    <lineage>
        <taxon>Bacteria</taxon>
        <taxon>Bacillati</taxon>
        <taxon>Actinomycetota</taxon>
        <taxon>Actinomycetes</taxon>
        <taxon>Micrococcales</taxon>
        <taxon>Beutenbergiaceae</taxon>
        <taxon>Serinibacter</taxon>
    </lineage>
</organism>
<comment type="subunit">
    <text evidence="9">The Tat system comprises two distinct complexes: a TatABC complex, containing multiple copies of TatA, TatB and TatC subunits, and a separate TatA complex, containing only TatA subunits. Substrates initially bind to the TatABC complex, which probably triggers association of the separate TatA complex to form the active translocon.</text>
</comment>
<dbReference type="NCBIfam" id="TIGR01411">
    <property type="entry name" value="tatAE"/>
    <property type="match status" value="1"/>
</dbReference>
<dbReference type="GO" id="GO:0008320">
    <property type="term" value="F:protein transmembrane transporter activity"/>
    <property type="evidence" value="ECO:0007669"/>
    <property type="project" value="UniProtKB-UniRule"/>
</dbReference>
<comment type="caution">
    <text evidence="11">The sequence shown here is derived from an EMBL/GenBank/DDBJ whole genome shotgun (WGS) entry which is preliminary data.</text>
</comment>
<comment type="function">
    <text evidence="9">Part of the twin-arginine translocation (Tat) system that transports large folded proteins containing a characteristic twin-arginine motif in their signal peptide across membranes. TatA could form the protein-conducting channel of the Tat system.</text>
</comment>
<evidence type="ECO:0000256" key="4">
    <source>
        <dbReference type="ARBA" id="ARBA00022692"/>
    </source>
</evidence>
<keyword evidence="5 9" id="KW-0653">Protein transport</keyword>
<feature type="region of interest" description="Disordered" evidence="10">
    <location>
        <begin position="44"/>
        <end position="94"/>
    </location>
</feature>
<evidence type="ECO:0000256" key="3">
    <source>
        <dbReference type="ARBA" id="ARBA00022475"/>
    </source>
</evidence>
<dbReference type="AlphaFoldDB" id="A0A2A9D3D4"/>
<evidence type="ECO:0000313" key="12">
    <source>
        <dbReference type="Proteomes" id="UP000224915"/>
    </source>
</evidence>
<evidence type="ECO:0000256" key="1">
    <source>
        <dbReference type="ARBA" id="ARBA00004162"/>
    </source>
</evidence>
<dbReference type="InterPro" id="IPR006312">
    <property type="entry name" value="TatA/E"/>
</dbReference>
<evidence type="ECO:0000256" key="6">
    <source>
        <dbReference type="ARBA" id="ARBA00022989"/>
    </source>
</evidence>
<keyword evidence="3 9" id="KW-1003">Cell membrane</keyword>
<feature type="compositionally biased region" description="Polar residues" evidence="10">
    <location>
        <begin position="55"/>
        <end position="69"/>
    </location>
</feature>
<evidence type="ECO:0000256" key="2">
    <source>
        <dbReference type="ARBA" id="ARBA00022448"/>
    </source>
</evidence>
<evidence type="ECO:0000256" key="5">
    <source>
        <dbReference type="ARBA" id="ARBA00022927"/>
    </source>
</evidence>
<dbReference type="HAMAP" id="MF_00236">
    <property type="entry name" value="TatA_E"/>
    <property type="match status" value="1"/>
</dbReference>
<accession>A0A2A9D3D4</accession>
<dbReference type="EMBL" id="PDJD01000001">
    <property type="protein sequence ID" value="PFG20765.1"/>
    <property type="molecule type" value="Genomic_DNA"/>
</dbReference>
<keyword evidence="12" id="KW-1185">Reference proteome</keyword>
<evidence type="ECO:0000256" key="10">
    <source>
        <dbReference type="SAM" id="MobiDB-lite"/>
    </source>
</evidence>
<gene>
    <name evidence="9" type="primary">tatA</name>
    <name evidence="11" type="ORF">ATL40_2377</name>
</gene>
<protein>
    <recommendedName>
        <fullName evidence="9">Sec-independent protein translocase protein TatA</fullName>
    </recommendedName>
</protein>
<name>A0A2A9D3D4_9MICO</name>
<dbReference type="InterPro" id="IPR003369">
    <property type="entry name" value="TatA/B/E"/>
</dbReference>
<dbReference type="GO" id="GO:0043953">
    <property type="term" value="P:protein transport by the Tat complex"/>
    <property type="evidence" value="ECO:0007669"/>
    <property type="project" value="UniProtKB-UniRule"/>
</dbReference>
<evidence type="ECO:0000256" key="7">
    <source>
        <dbReference type="ARBA" id="ARBA00023010"/>
    </source>
</evidence>
<dbReference type="PANTHER" id="PTHR42982:SF8">
    <property type="entry name" value="SEC-INDEPENDENT PROTEIN TRANSLOCASE PROTEIN TATA"/>
    <property type="match status" value="1"/>
</dbReference>
<feature type="compositionally biased region" description="Basic and acidic residues" evidence="10">
    <location>
        <begin position="44"/>
        <end position="54"/>
    </location>
</feature>
<reference evidence="11 12" key="1">
    <citation type="submission" date="2017-10" db="EMBL/GenBank/DDBJ databases">
        <title>Sequencing the genomes of 1000 actinobacteria strains.</title>
        <authorList>
            <person name="Klenk H.-P."/>
        </authorList>
    </citation>
    <scope>NUCLEOTIDE SEQUENCE [LARGE SCALE GENOMIC DNA]</scope>
    <source>
        <strain evidence="11 12">DSM 21801</strain>
    </source>
</reference>
<keyword evidence="7 9" id="KW-0811">Translocation</keyword>
<dbReference type="GO" id="GO:0033281">
    <property type="term" value="C:TAT protein transport complex"/>
    <property type="evidence" value="ECO:0007669"/>
    <property type="project" value="UniProtKB-UniRule"/>
</dbReference>
<comment type="similarity">
    <text evidence="9">Belongs to the TatA/E family.</text>
</comment>
<dbReference type="RefSeq" id="WP_245867053.1">
    <property type="nucleotide sequence ID" value="NZ_PDJD01000001.1"/>
</dbReference>
<dbReference type="Gene3D" id="1.20.5.3310">
    <property type="match status" value="1"/>
</dbReference>
<proteinExistence type="inferred from homology"/>
<evidence type="ECO:0000256" key="9">
    <source>
        <dbReference type="HAMAP-Rule" id="MF_00236"/>
    </source>
</evidence>
<feature type="transmembrane region" description="Helical" evidence="9">
    <location>
        <begin position="6"/>
        <end position="26"/>
    </location>
</feature>